<feature type="region of interest" description="Disordered" evidence="25">
    <location>
        <begin position="574"/>
        <end position="597"/>
    </location>
</feature>
<evidence type="ECO:0000259" key="27">
    <source>
        <dbReference type="PROSITE" id="PS50011"/>
    </source>
</evidence>
<dbReference type="CDD" id="cd14094">
    <property type="entry name" value="STKc_CASK"/>
    <property type="match status" value="1"/>
</dbReference>
<comment type="similarity">
    <text evidence="4">Belongs to the MAGUK family.</text>
</comment>
<dbReference type="Pfam" id="PF02828">
    <property type="entry name" value="L27"/>
    <property type="match status" value="2"/>
</dbReference>
<dbReference type="InterPro" id="IPR014775">
    <property type="entry name" value="L27_C"/>
</dbReference>
<name>A0AAY4DUW0_9TELE</name>
<evidence type="ECO:0000256" key="9">
    <source>
        <dbReference type="ARBA" id="ARBA00022527"/>
    </source>
</evidence>
<keyword evidence="11" id="KW-0808">Transferase</keyword>
<dbReference type="PROSITE" id="PS00856">
    <property type="entry name" value="GUANYLATE_KINASE_1"/>
    <property type="match status" value="1"/>
</dbReference>
<dbReference type="InterPro" id="IPR027417">
    <property type="entry name" value="P-loop_NTPase"/>
</dbReference>
<evidence type="ECO:0000256" key="21">
    <source>
        <dbReference type="ARBA" id="ARBA00060907"/>
    </source>
</evidence>
<evidence type="ECO:0000256" key="18">
    <source>
        <dbReference type="ARBA" id="ARBA00023242"/>
    </source>
</evidence>
<keyword evidence="32" id="KW-1185">Reference proteome</keyword>
<dbReference type="SUPFAM" id="SSF50044">
    <property type="entry name" value="SH3-domain"/>
    <property type="match status" value="1"/>
</dbReference>
<gene>
    <name evidence="31" type="primary">caska</name>
</gene>
<reference evidence="31 32" key="1">
    <citation type="submission" date="2020-06" db="EMBL/GenBank/DDBJ databases">
        <authorList>
            <consortium name="Wellcome Sanger Institute Data Sharing"/>
        </authorList>
    </citation>
    <scope>NUCLEOTIDE SEQUENCE [LARGE SCALE GENOMIC DNA]</scope>
</reference>
<evidence type="ECO:0000259" key="30">
    <source>
        <dbReference type="PROSITE" id="PS51022"/>
    </source>
</evidence>
<dbReference type="FunFam" id="3.30.63.10:FF:000004">
    <property type="entry name" value="peripheral plasma membrane protein CASK isoform X2"/>
    <property type="match status" value="1"/>
</dbReference>
<evidence type="ECO:0000259" key="28">
    <source>
        <dbReference type="PROSITE" id="PS50052"/>
    </source>
</evidence>
<dbReference type="GO" id="GO:0005634">
    <property type="term" value="C:nucleus"/>
    <property type="evidence" value="ECO:0007669"/>
    <property type="project" value="UniProtKB-SubCell"/>
</dbReference>
<evidence type="ECO:0000256" key="25">
    <source>
        <dbReference type="SAM" id="MobiDB-lite"/>
    </source>
</evidence>
<dbReference type="GO" id="GO:0005516">
    <property type="term" value="F:calmodulin binding"/>
    <property type="evidence" value="ECO:0007669"/>
    <property type="project" value="UniProtKB-KW"/>
</dbReference>
<evidence type="ECO:0000256" key="5">
    <source>
        <dbReference type="ARBA" id="ARBA00012513"/>
    </source>
</evidence>
<evidence type="ECO:0000256" key="1">
    <source>
        <dbReference type="ARBA" id="ARBA00004123"/>
    </source>
</evidence>
<reference evidence="31" key="3">
    <citation type="submission" date="2025-09" db="UniProtKB">
        <authorList>
            <consortium name="Ensembl"/>
        </authorList>
    </citation>
    <scope>IDENTIFICATION</scope>
</reference>
<feature type="compositionally biased region" description="Polar residues" evidence="25">
    <location>
        <begin position="587"/>
        <end position="597"/>
    </location>
</feature>
<dbReference type="Gene3D" id="6.10.140.620">
    <property type="match status" value="1"/>
</dbReference>
<sequence>MADDDVLFEDVYELCEVIGKGPFSVVRRCINRETGQQFAVKIVDVAKFTSSPGLSTEDLKREASICHMLKHPHIVELLETYSSDGMLYMVFEFMDGADLCFEIVKRADAGFVYSEAVASHYMRQILEALRYCHDNNVIHRDVKPHCVLLASKENSAPVKLGGFGVAIQLGESGLVAGGRVGTPHFMAPEVVKREPYGKPVDVWGCGVILFILLSGCLPFYGTKERLFEGIIKGKYKMNPRQWGHISESAKDLVRRMLMLDPAERITVYEALNHPWLKERDRYAYKIHLPETVEQLRKFNARRKLKGAVLAAVSSHKFNSFYGDPPEDIPDFSEDPTSSGLLAAERAVSQVLDSLEEIHALTDCSESDLDFLHNVFQDQNLHTLLDLYDKINTKSSPQIRNPPSDAVQRAKEVLEVISCYPENNTVKELRQILTQPHFMALLQTHDVVAHEVYSDEALRVTPPPTSPYLNGDSPESTNGDMDLENVTRVRLVQFQKNSDEPMGITLKMNDLNHCIVARIMHGGMIHRQGTLHVGDEIREINGISVANQTVEQLQKMLREMRGSITFKIVPSYRTQSSSCETESPTTSRQSPANGHASVNSSILDLPLTIQPKTRQMPRPAIKDNKSVKIYVRAQFEYDPVKDDLIPCKEAGIRFRVGDIIQIISKDDHNWWQGKLENTKNGTAGLIPSPELQEWRVACIAMEKTKQEQQASCTWFGKKKKQYKDKYLAKHNAVFDQLDLVTYEEVVKLPAFKRKTLVLLGAHGVGRRHIKNTLITKHPNRFAYPIPHTTRPPKKDEENGKNYYFVSHDQMMQDISNNEYLEYGSHEDAMYGTRLETIRKIHEQGLISILDVEPQALKVLRTAEFAPYVVFIAAPTITPGINELPRWCRKLPDESLQRLQKESDILQKTYAHYFDQTIINNEIDETIRHLEDAIDLVCTTAQWVPVSWVY</sequence>
<dbReference type="FunFam" id="3.30.200.20:FF:000051">
    <property type="entry name" value="Peripheral plasma membrane protein CASK isoform B"/>
    <property type="match status" value="1"/>
</dbReference>
<evidence type="ECO:0000256" key="17">
    <source>
        <dbReference type="ARBA" id="ARBA00023136"/>
    </source>
</evidence>
<dbReference type="CDD" id="cd12081">
    <property type="entry name" value="SH3_CASK"/>
    <property type="match status" value="1"/>
</dbReference>
<keyword evidence="14" id="KW-0418">Kinase</keyword>
<keyword evidence="6 24" id="KW-0728">SH3 domain</keyword>
<feature type="domain" description="PDZ" evidence="29">
    <location>
        <begin position="490"/>
        <end position="571"/>
    </location>
</feature>
<comment type="subcellular location">
    <subcellularLocation>
        <location evidence="2">Cell membrane</location>
        <topology evidence="2">Peripheral membrane protein</topology>
    </subcellularLocation>
    <subcellularLocation>
        <location evidence="3">Cytoplasm</location>
    </subcellularLocation>
    <subcellularLocation>
        <location evidence="1">Nucleus</location>
    </subcellularLocation>
</comment>
<dbReference type="InterPro" id="IPR050716">
    <property type="entry name" value="MAGUK"/>
</dbReference>
<keyword evidence="7" id="KW-1003">Cell membrane</keyword>
<evidence type="ECO:0000256" key="7">
    <source>
        <dbReference type="ARBA" id="ARBA00022475"/>
    </source>
</evidence>
<evidence type="ECO:0000259" key="26">
    <source>
        <dbReference type="PROSITE" id="PS50002"/>
    </source>
</evidence>
<keyword evidence="15" id="KW-0067">ATP-binding</keyword>
<keyword evidence="16" id="KW-0112">Calmodulin-binding</keyword>
<evidence type="ECO:0000256" key="13">
    <source>
        <dbReference type="ARBA" id="ARBA00022741"/>
    </source>
</evidence>
<evidence type="ECO:0000256" key="6">
    <source>
        <dbReference type="ARBA" id="ARBA00022443"/>
    </source>
</evidence>
<feature type="region of interest" description="Disordered" evidence="25">
    <location>
        <begin position="458"/>
        <end position="480"/>
    </location>
</feature>
<dbReference type="Gene3D" id="2.30.30.40">
    <property type="entry name" value="SH3 Domains"/>
    <property type="match status" value="1"/>
</dbReference>
<dbReference type="InterPro" id="IPR035473">
    <property type="entry name" value="CASK_SH3"/>
</dbReference>
<dbReference type="PROSITE" id="PS51022">
    <property type="entry name" value="L27"/>
    <property type="match status" value="2"/>
</dbReference>
<evidence type="ECO:0000259" key="29">
    <source>
        <dbReference type="PROSITE" id="PS50106"/>
    </source>
</evidence>
<keyword evidence="10" id="KW-0597">Phosphoprotein</keyword>
<evidence type="ECO:0000256" key="14">
    <source>
        <dbReference type="ARBA" id="ARBA00022777"/>
    </source>
</evidence>
<evidence type="ECO:0000256" key="10">
    <source>
        <dbReference type="ARBA" id="ARBA00022553"/>
    </source>
</evidence>
<dbReference type="AlphaFoldDB" id="A0AAY4DUW0"/>
<evidence type="ECO:0000256" key="16">
    <source>
        <dbReference type="ARBA" id="ARBA00022860"/>
    </source>
</evidence>
<dbReference type="InterPro" id="IPR011009">
    <property type="entry name" value="Kinase-like_dom_sf"/>
</dbReference>
<feature type="domain" description="Guanylate kinase-like" evidence="28">
    <location>
        <begin position="752"/>
        <end position="933"/>
    </location>
</feature>
<dbReference type="FunFam" id="3.40.50.300:FF:000146">
    <property type="entry name" value="MAGUK p55 subfamily member 6 isoform X1"/>
    <property type="match status" value="1"/>
</dbReference>
<keyword evidence="9" id="KW-0723">Serine/threonine-protein kinase</keyword>
<dbReference type="Proteomes" id="UP000694580">
    <property type="component" value="Chromosome 9"/>
</dbReference>
<dbReference type="Pfam" id="PF07653">
    <property type="entry name" value="SH3_2"/>
    <property type="match status" value="1"/>
</dbReference>
<dbReference type="SUPFAM" id="SSF50156">
    <property type="entry name" value="PDZ domain-like"/>
    <property type="match status" value="1"/>
</dbReference>
<dbReference type="GO" id="GO:0004674">
    <property type="term" value="F:protein serine/threonine kinase activity"/>
    <property type="evidence" value="ECO:0007669"/>
    <property type="project" value="UniProtKB-KW"/>
</dbReference>
<dbReference type="InterPro" id="IPR001478">
    <property type="entry name" value="PDZ"/>
</dbReference>
<dbReference type="PROSITE" id="PS50052">
    <property type="entry name" value="GUANYLATE_KINASE_2"/>
    <property type="match status" value="1"/>
</dbReference>
<dbReference type="GO" id="GO:0005737">
    <property type="term" value="C:cytoplasm"/>
    <property type="evidence" value="ECO:0007669"/>
    <property type="project" value="UniProtKB-SubCell"/>
</dbReference>
<dbReference type="EC" id="2.7.11.1" evidence="5"/>
<dbReference type="InterPro" id="IPR000719">
    <property type="entry name" value="Prot_kinase_dom"/>
</dbReference>
<feature type="domain" description="Protein kinase" evidence="27">
    <location>
        <begin position="12"/>
        <end position="276"/>
    </location>
</feature>
<evidence type="ECO:0000256" key="8">
    <source>
        <dbReference type="ARBA" id="ARBA00022490"/>
    </source>
</evidence>
<feature type="compositionally biased region" description="Low complexity" evidence="25">
    <location>
        <begin position="574"/>
        <end position="586"/>
    </location>
</feature>
<dbReference type="PROSITE" id="PS50106">
    <property type="entry name" value="PDZ"/>
    <property type="match status" value="1"/>
</dbReference>
<dbReference type="GO" id="GO:0005886">
    <property type="term" value="C:plasma membrane"/>
    <property type="evidence" value="ECO:0007669"/>
    <property type="project" value="UniProtKB-SubCell"/>
</dbReference>
<evidence type="ECO:0000256" key="20">
    <source>
        <dbReference type="ARBA" id="ARBA00048977"/>
    </source>
</evidence>
<evidence type="ECO:0000256" key="2">
    <source>
        <dbReference type="ARBA" id="ARBA00004202"/>
    </source>
</evidence>
<evidence type="ECO:0000256" key="12">
    <source>
        <dbReference type="ARBA" id="ARBA00022737"/>
    </source>
</evidence>
<dbReference type="Pfam" id="PF00069">
    <property type="entry name" value="Pkinase"/>
    <property type="match status" value="1"/>
</dbReference>
<dbReference type="Gene3D" id="2.30.42.10">
    <property type="match status" value="1"/>
</dbReference>
<dbReference type="InterPro" id="IPR004172">
    <property type="entry name" value="L27_dom"/>
</dbReference>
<dbReference type="InterPro" id="IPR008145">
    <property type="entry name" value="GK/Ca_channel_bsu"/>
</dbReference>
<evidence type="ECO:0000256" key="22">
    <source>
        <dbReference type="ARBA" id="ARBA00071925"/>
    </source>
</evidence>
<evidence type="ECO:0000313" key="31">
    <source>
        <dbReference type="Ensembl" id="ENSDCDP00010049188.1"/>
    </source>
</evidence>
<feature type="domain" description="L27" evidence="30">
    <location>
        <begin position="402"/>
        <end position="455"/>
    </location>
</feature>
<evidence type="ECO:0000313" key="32">
    <source>
        <dbReference type="Proteomes" id="UP000694580"/>
    </source>
</evidence>
<feature type="domain" description="SH3" evidence="26">
    <location>
        <begin position="625"/>
        <end position="695"/>
    </location>
</feature>
<proteinExistence type="inferred from homology"/>
<dbReference type="Ensembl" id="ENSDCDT00010059555.1">
    <property type="protein sequence ID" value="ENSDCDP00010049188.1"/>
    <property type="gene ID" value="ENSDCDG00010029401.1"/>
</dbReference>
<keyword evidence="17" id="KW-0472">Membrane</keyword>
<organism evidence="31 32">
    <name type="scientific">Denticeps clupeoides</name>
    <name type="common">denticle herring</name>
    <dbReference type="NCBI Taxonomy" id="299321"/>
    <lineage>
        <taxon>Eukaryota</taxon>
        <taxon>Metazoa</taxon>
        <taxon>Chordata</taxon>
        <taxon>Craniata</taxon>
        <taxon>Vertebrata</taxon>
        <taxon>Euteleostomi</taxon>
        <taxon>Actinopterygii</taxon>
        <taxon>Neopterygii</taxon>
        <taxon>Teleostei</taxon>
        <taxon>Clupei</taxon>
        <taxon>Clupeiformes</taxon>
        <taxon>Denticipitoidei</taxon>
        <taxon>Denticipitidae</taxon>
        <taxon>Denticeps</taxon>
    </lineage>
</organism>
<evidence type="ECO:0000256" key="23">
    <source>
        <dbReference type="ARBA" id="ARBA00077072"/>
    </source>
</evidence>
<dbReference type="InterPro" id="IPR020590">
    <property type="entry name" value="Guanylate_kinase_CS"/>
</dbReference>
<evidence type="ECO:0000256" key="19">
    <source>
        <dbReference type="ARBA" id="ARBA00047899"/>
    </source>
</evidence>
<dbReference type="SUPFAM" id="SSF56112">
    <property type="entry name" value="Protein kinase-like (PK-like)"/>
    <property type="match status" value="1"/>
</dbReference>
<evidence type="ECO:0000256" key="3">
    <source>
        <dbReference type="ARBA" id="ARBA00004496"/>
    </source>
</evidence>
<dbReference type="PROSITE" id="PS50011">
    <property type="entry name" value="PROTEIN_KINASE_DOM"/>
    <property type="match status" value="1"/>
</dbReference>
<dbReference type="SMART" id="SM00228">
    <property type="entry name" value="PDZ"/>
    <property type="match status" value="1"/>
</dbReference>
<evidence type="ECO:0000256" key="15">
    <source>
        <dbReference type="ARBA" id="ARBA00022840"/>
    </source>
</evidence>
<dbReference type="RefSeq" id="XP_028848057.1">
    <property type="nucleotide sequence ID" value="XM_028992224.1"/>
</dbReference>
<dbReference type="SMART" id="SM00569">
    <property type="entry name" value="L27"/>
    <property type="match status" value="2"/>
</dbReference>
<keyword evidence="18" id="KW-0539">Nucleus</keyword>
<dbReference type="FunFam" id="2.30.42.10:FF:000016">
    <property type="entry name" value="peripheral plasma membrane protein CASK isoform X2"/>
    <property type="match status" value="1"/>
</dbReference>
<dbReference type="CDD" id="cd00071">
    <property type="entry name" value="GMPK"/>
    <property type="match status" value="1"/>
</dbReference>
<comment type="catalytic activity">
    <reaction evidence="19">
        <text>L-threonyl-[protein] + ATP = O-phospho-L-threonyl-[protein] + ADP + H(+)</text>
        <dbReference type="Rhea" id="RHEA:46608"/>
        <dbReference type="Rhea" id="RHEA-COMP:11060"/>
        <dbReference type="Rhea" id="RHEA-COMP:11605"/>
        <dbReference type="ChEBI" id="CHEBI:15378"/>
        <dbReference type="ChEBI" id="CHEBI:30013"/>
        <dbReference type="ChEBI" id="CHEBI:30616"/>
        <dbReference type="ChEBI" id="CHEBI:61977"/>
        <dbReference type="ChEBI" id="CHEBI:456216"/>
        <dbReference type="EC" id="2.7.11.1"/>
    </reaction>
</comment>
<dbReference type="GO" id="GO:0030054">
    <property type="term" value="C:cell junction"/>
    <property type="evidence" value="ECO:0007669"/>
    <property type="project" value="UniProtKB-ARBA"/>
</dbReference>
<keyword evidence="8" id="KW-0963">Cytoplasm</keyword>
<dbReference type="PANTHER" id="PTHR23122">
    <property type="entry name" value="MEMBRANE-ASSOCIATED GUANYLATE KINASE MAGUK"/>
    <property type="match status" value="1"/>
</dbReference>
<dbReference type="SUPFAM" id="SSF52540">
    <property type="entry name" value="P-loop containing nucleoside triphosphate hydrolases"/>
    <property type="match status" value="1"/>
</dbReference>
<keyword evidence="13" id="KW-0547">Nucleotide-binding</keyword>
<accession>A0AAY4DUW0</accession>
<dbReference type="PROSITE" id="PS50002">
    <property type="entry name" value="SH3"/>
    <property type="match status" value="1"/>
</dbReference>
<evidence type="ECO:0000256" key="4">
    <source>
        <dbReference type="ARBA" id="ARBA00007014"/>
    </source>
</evidence>
<dbReference type="Pfam" id="PF00625">
    <property type="entry name" value="Guanylate_kin"/>
    <property type="match status" value="1"/>
</dbReference>
<dbReference type="CDD" id="cd10831">
    <property type="entry name" value="PDZ_CASK-like"/>
    <property type="match status" value="1"/>
</dbReference>
<dbReference type="Pfam" id="PF00595">
    <property type="entry name" value="PDZ"/>
    <property type="match status" value="1"/>
</dbReference>
<dbReference type="InterPro" id="IPR001452">
    <property type="entry name" value="SH3_domain"/>
</dbReference>
<dbReference type="GeneTree" id="ENSGT00940000155600"/>
<dbReference type="FunFam" id="2.30.30.40:FF:000080">
    <property type="entry name" value="Peripheral plasma membrane protein CASK isoform X2"/>
    <property type="match status" value="1"/>
</dbReference>
<dbReference type="InterPro" id="IPR036034">
    <property type="entry name" value="PDZ_sf"/>
</dbReference>
<dbReference type="InterPro" id="IPR036892">
    <property type="entry name" value="L27_dom_sf"/>
</dbReference>
<dbReference type="SMART" id="SM00072">
    <property type="entry name" value="GuKc"/>
    <property type="match status" value="1"/>
</dbReference>
<evidence type="ECO:0000256" key="11">
    <source>
        <dbReference type="ARBA" id="ARBA00022679"/>
    </source>
</evidence>
<dbReference type="GeneID" id="114797350"/>
<dbReference type="GO" id="GO:0005524">
    <property type="term" value="F:ATP binding"/>
    <property type="evidence" value="ECO:0007669"/>
    <property type="project" value="UniProtKB-KW"/>
</dbReference>
<protein>
    <recommendedName>
        <fullName evidence="22">Peripheral plasma membrane protein CASK</fullName>
        <ecNumber evidence="5">2.7.11.1</ecNumber>
    </recommendedName>
    <alternativeName>
        <fullName evidence="23">Calcium/calmodulin-dependent serine protein kinase</fullName>
    </alternativeName>
</protein>
<dbReference type="Gene3D" id="3.40.50.300">
    <property type="entry name" value="P-loop containing nucleotide triphosphate hydrolases"/>
    <property type="match status" value="1"/>
</dbReference>
<reference evidence="31" key="2">
    <citation type="submission" date="2025-08" db="UniProtKB">
        <authorList>
            <consortium name="Ensembl"/>
        </authorList>
    </citation>
    <scope>IDENTIFICATION</scope>
</reference>
<dbReference type="SMART" id="SM00326">
    <property type="entry name" value="SH3"/>
    <property type="match status" value="1"/>
</dbReference>
<comment type="similarity">
    <text evidence="21">In the N-terminal section; belongs to the protein kinase superfamily. CAMK Ser/Thr protein kinase family. CaMK subfamily.</text>
</comment>
<dbReference type="Gene3D" id="1.10.510.10">
    <property type="entry name" value="Transferase(Phosphotransferase) domain 1"/>
    <property type="match status" value="1"/>
</dbReference>
<dbReference type="SUPFAM" id="SSF101288">
    <property type="entry name" value="L27 domain"/>
    <property type="match status" value="2"/>
</dbReference>
<evidence type="ECO:0000256" key="24">
    <source>
        <dbReference type="PROSITE-ProRule" id="PRU00192"/>
    </source>
</evidence>
<comment type="catalytic activity">
    <reaction evidence="20">
        <text>L-seryl-[protein] + ATP = O-phospho-L-seryl-[protein] + ADP + H(+)</text>
        <dbReference type="Rhea" id="RHEA:17989"/>
        <dbReference type="Rhea" id="RHEA-COMP:9863"/>
        <dbReference type="Rhea" id="RHEA-COMP:11604"/>
        <dbReference type="ChEBI" id="CHEBI:15378"/>
        <dbReference type="ChEBI" id="CHEBI:29999"/>
        <dbReference type="ChEBI" id="CHEBI:30616"/>
        <dbReference type="ChEBI" id="CHEBI:83421"/>
        <dbReference type="ChEBI" id="CHEBI:456216"/>
        <dbReference type="EC" id="2.7.11.1"/>
    </reaction>
    <physiologicalReaction direction="left-to-right" evidence="20">
        <dbReference type="Rhea" id="RHEA:17990"/>
    </physiologicalReaction>
</comment>
<dbReference type="Gene3D" id="1.10.287.650">
    <property type="entry name" value="L27 domain"/>
    <property type="match status" value="2"/>
</dbReference>
<feature type="domain" description="L27" evidence="30">
    <location>
        <begin position="343"/>
        <end position="398"/>
    </location>
</feature>
<dbReference type="InterPro" id="IPR036028">
    <property type="entry name" value="SH3-like_dom_sf"/>
</dbReference>
<keyword evidence="12" id="KW-0677">Repeat</keyword>
<dbReference type="Gene3D" id="3.30.200.20">
    <property type="entry name" value="Phosphorylase Kinase, domain 1"/>
    <property type="match status" value="1"/>
</dbReference>
<dbReference type="InterPro" id="IPR008144">
    <property type="entry name" value="Guanylate_kin-like_dom"/>
</dbReference>
<dbReference type="FunFam" id="1.10.510.10:FF:000062">
    <property type="entry name" value="peripheral plasma membrane protein CASK isoform X2"/>
    <property type="match status" value="1"/>
</dbReference>